<evidence type="ECO:0000313" key="12">
    <source>
        <dbReference type="EMBL" id="SKA91289.1"/>
    </source>
</evidence>
<dbReference type="PIRSF" id="PIRSF000077">
    <property type="entry name" value="Thioredoxin"/>
    <property type="match status" value="1"/>
</dbReference>
<dbReference type="InterPro" id="IPR017937">
    <property type="entry name" value="Thioredoxin_CS"/>
</dbReference>
<evidence type="ECO:0000256" key="7">
    <source>
        <dbReference type="NCBIfam" id="TIGR01068"/>
    </source>
</evidence>
<dbReference type="PANTHER" id="PTHR45663:SF11">
    <property type="entry name" value="GEO12009P1"/>
    <property type="match status" value="1"/>
</dbReference>
<feature type="site" description="Deprotonates C-terminal active site Cys" evidence="9">
    <location>
        <position position="24"/>
    </location>
</feature>
<evidence type="ECO:0000256" key="5">
    <source>
        <dbReference type="ARBA" id="ARBA00023157"/>
    </source>
</evidence>
<dbReference type="PROSITE" id="PS51352">
    <property type="entry name" value="THIOREDOXIN_2"/>
    <property type="match status" value="1"/>
</dbReference>
<proteinExistence type="inferred from homology"/>
<dbReference type="CDD" id="cd02947">
    <property type="entry name" value="TRX_family"/>
    <property type="match status" value="1"/>
</dbReference>
<gene>
    <name evidence="12" type="ORF">SAMN05443428_11141</name>
</gene>
<dbReference type="AlphaFoldDB" id="A0A1T4XP07"/>
<dbReference type="Pfam" id="PF00085">
    <property type="entry name" value="Thioredoxin"/>
    <property type="match status" value="1"/>
</dbReference>
<feature type="site" description="Contributes to redox potential value" evidence="9">
    <location>
        <position position="32"/>
    </location>
</feature>
<dbReference type="Proteomes" id="UP000190105">
    <property type="component" value="Unassembled WGS sequence"/>
</dbReference>
<feature type="active site" description="Nucleophile" evidence="9">
    <location>
        <position position="33"/>
    </location>
</feature>
<dbReference type="RefSeq" id="WP_143287254.1">
    <property type="nucleotide sequence ID" value="NZ_FUYH01000011.1"/>
</dbReference>
<feature type="active site" description="Nucleophile" evidence="9">
    <location>
        <position position="30"/>
    </location>
</feature>
<dbReference type="FunFam" id="3.40.30.10:FF:000001">
    <property type="entry name" value="Thioredoxin"/>
    <property type="match status" value="1"/>
</dbReference>
<feature type="site" description="Contributes to redox potential value" evidence="9">
    <location>
        <position position="31"/>
    </location>
</feature>
<dbReference type="PRINTS" id="PR00421">
    <property type="entry name" value="THIOREDOXIN"/>
</dbReference>
<evidence type="ECO:0000256" key="2">
    <source>
        <dbReference type="ARBA" id="ARBA00020570"/>
    </source>
</evidence>
<dbReference type="GO" id="GO:0045454">
    <property type="term" value="P:cell redox homeostasis"/>
    <property type="evidence" value="ECO:0007669"/>
    <property type="project" value="TreeGrafter"/>
</dbReference>
<dbReference type="OrthoDB" id="9790390at2"/>
<evidence type="ECO:0000313" key="13">
    <source>
        <dbReference type="Proteomes" id="UP000190105"/>
    </source>
</evidence>
<keyword evidence="6 10" id="KW-0676">Redox-active center</keyword>
<name>A0A1T4XP07_9CLOT</name>
<dbReference type="NCBIfam" id="TIGR01068">
    <property type="entry name" value="thioredoxin"/>
    <property type="match status" value="1"/>
</dbReference>
<dbReference type="STRING" id="1147123.SAMN05443428_11141"/>
<feature type="disulfide bond" description="Redox-active" evidence="10">
    <location>
        <begin position="30"/>
        <end position="33"/>
    </location>
</feature>
<evidence type="ECO:0000256" key="8">
    <source>
        <dbReference type="PIRNR" id="PIRNR000077"/>
    </source>
</evidence>
<dbReference type="InterPro" id="IPR005746">
    <property type="entry name" value="Thioredoxin"/>
</dbReference>
<keyword evidence="4" id="KW-0249">Electron transport</keyword>
<sequence>MVIHATDLNFKEEVLNSDKPVLVDFWATWCGPCKMLAPAIDSIASKYDGKLKVVKVDVDQNPMSANMFGIQSIPTLILFNEGKALGKIVGFRPENQIEDAIKGALNI</sequence>
<evidence type="ECO:0000256" key="9">
    <source>
        <dbReference type="PIRSR" id="PIRSR000077-1"/>
    </source>
</evidence>
<dbReference type="GO" id="GO:0005829">
    <property type="term" value="C:cytosol"/>
    <property type="evidence" value="ECO:0007669"/>
    <property type="project" value="TreeGrafter"/>
</dbReference>
<dbReference type="InterPro" id="IPR013766">
    <property type="entry name" value="Thioredoxin_domain"/>
</dbReference>
<evidence type="ECO:0000256" key="10">
    <source>
        <dbReference type="PIRSR" id="PIRSR000077-4"/>
    </source>
</evidence>
<dbReference type="Gene3D" id="3.40.30.10">
    <property type="entry name" value="Glutaredoxin"/>
    <property type="match status" value="1"/>
</dbReference>
<organism evidence="12 13">
    <name type="scientific">Caloramator quimbayensis</name>
    <dbReference type="NCBI Taxonomy" id="1147123"/>
    <lineage>
        <taxon>Bacteria</taxon>
        <taxon>Bacillati</taxon>
        <taxon>Bacillota</taxon>
        <taxon>Clostridia</taxon>
        <taxon>Eubacteriales</taxon>
        <taxon>Clostridiaceae</taxon>
        <taxon>Caloramator</taxon>
    </lineage>
</organism>
<evidence type="ECO:0000256" key="6">
    <source>
        <dbReference type="ARBA" id="ARBA00023284"/>
    </source>
</evidence>
<keyword evidence="13" id="KW-1185">Reference proteome</keyword>
<accession>A0A1T4XP07</accession>
<protein>
    <recommendedName>
        <fullName evidence="2 7">Thioredoxin</fullName>
    </recommendedName>
</protein>
<keyword evidence="5 10" id="KW-1015">Disulfide bond</keyword>
<dbReference type="GO" id="GO:0015035">
    <property type="term" value="F:protein-disulfide reductase activity"/>
    <property type="evidence" value="ECO:0007669"/>
    <property type="project" value="UniProtKB-UniRule"/>
</dbReference>
<evidence type="ECO:0000256" key="1">
    <source>
        <dbReference type="ARBA" id="ARBA00008987"/>
    </source>
</evidence>
<feature type="domain" description="Thioredoxin" evidence="11">
    <location>
        <begin position="1"/>
        <end position="106"/>
    </location>
</feature>
<reference evidence="13" key="1">
    <citation type="submission" date="2017-02" db="EMBL/GenBank/DDBJ databases">
        <authorList>
            <person name="Varghese N."/>
            <person name="Submissions S."/>
        </authorList>
    </citation>
    <scope>NUCLEOTIDE SEQUENCE [LARGE SCALE GENOMIC DNA]</scope>
    <source>
        <strain evidence="13">USBA 833</strain>
    </source>
</reference>
<dbReference type="InterPro" id="IPR036249">
    <property type="entry name" value="Thioredoxin-like_sf"/>
</dbReference>
<evidence type="ECO:0000256" key="3">
    <source>
        <dbReference type="ARBA" id="ARBA00022448"/>
    </source>
</evidence>
<evidence type="ECO:0000256" key="4">
    <source>
        <dbReference type="ARBA" id="ARBA00022982"/>
    </source>
</evidence>
<dbReference type="SUPFAM" id="SSF52833">
    <property type="entry name" value="Thioredoxin-like"/>
    <property type="match status" value="1"/>
</dbReference>
<evidence type="ECO:0000259" key="11">
    <source>
        <dbReference type="PROSITE" id="PS51352"/>
    </source>
</evidence>
<dbReference type="PROSITE" id="PS00194">
    <property type="entry name" value="THIOREDOXIN_1"/>
    <property type="match status" value="1"/>
</dbReference>
<dbReference type="PANTHER" id="PTHR45663">
    <property type="entry name" value="GEO12009P1"/>
    <property type="match status" value="1"/>
</dbReference>
<keyword evidence="3" id="KW-0813">Transport</keyword>
<comment type="similarity">
    <text evidence="1 8">Belongs to the thioredoxin family.</text>
</comment>
<dbReference type="EMBL" id="FUYH01000011">
    <property type="protein sequence ID" value="SKA91289.1"/>
    <property type="molecule type" value="Genomic_DNA"/>
</dbReference>